<dbReference type="AlphaFoldDB" id="A0A2B7X984"/>
<feature type="compositionally biased region" description="Polar residues" evidence="1">
    <location>
        <begin position="80"/>
        <end position="89"/>
    </location>
</feature>
<evidence type="ECO:0000313" key="2">
    <source>
        <dbReference type="EMBL" id="PGH05430.1"/>
    </source>
</evidence>
<evidence type="ECO:0000313" key="3">
    <source>
        <dbReference type="Proteomes" id="UP000224080"/>
    </source>
</evidence>
<gene>
    <name evidence="2" type="ORF">GX51_02954</name>
</gene>
<protein>
    <submittedName>
        <fullName evidence="2">Uncharacterized protein</fullName>
    </submittedName>
</protein>
<evidence type="ECO:0000256" key="1">
    <source>
        <dbReference type="SAM" id="MobiDB-lite"/>
    </source>
</evidence>
<feature type="compositionally biased region" description="Low complexity" evidence="1">
    <location>
        <begin position="34"/>
        <end position="48"/>
    </location>
</feature>
<organism evidence="2 3">
    <name type="scientific">Blastomyces parvus</name>
    <dbReference type="NCBI Taxonomy" id="2060905"/>
    <lineage>
        <taxon>Eukaryota</taxon>
        <taxon>Fungi</taxon>
        <taxon>Dikarya</taxon>
        <taxon>Ascomycota</taxon>
        <taxon>Pezizomycotina</taxon>
        <taxon>Eurotiomycetes</taxon>
        <taxon>Eurotiomycetidae</taxon>
        <taxon>Onygenales</taxon>
        <taxon>Ajellomycetaceae</taxon>
        <taxon>Blastomyces</taxon>
    </lineage>
</organism>
<sequence>MKVAEVLSDLTSLKVCGHAEALALVNVYATVANQEQHQQEQNQPHAGQVSSPKPNDPQPNALSEDLRRAKDLVELHNDGTLKQLNTHSGGLNKELQKARQDVDRVLRELKQLS</sequence>
<dbReference type="EMBL" id="PDNC01000030">
    <property type="protein sequence ID" value="PGH05430.1"/>
    <property type="molecule type" value="Genomic_DNA"/>
</dbReference>
<proteinExistence type="predicted"/>
<feature type="compositionally biased region" description="Basic and acidic residues" evidence="1">
    <location>
        <begin position="64"/>
        <end position="79"/>
    </location>
</feature>
<reference evidence="2 3" key="1">
    <citation type="submission" date="2017-10" db="EMBL/GenBank/DDBJ databases">
        <title>Comparative genomics in systemic dimorphic fungi from Ajellomycetaceae.</title>
        <authorList>
            <person name="Munoz J.F."/>
            <person name="Mcewen J.G."/>
            <person name="Clay O.K."/>
            <person name="Cuomo C.A."/>
        </authorList>
    </citation>
    <scope>NUCLEOTIDE SEQUENCE [LARGE SCALE GENOMIC DNA]</scope>
    <source>
        <strain evidence="2 3">UAMH130</strain>
    </source>
</reference>
<feature type="region of interest" description="Disordered" evidence="1">
    <location>
        <begin position="34"/>
        <end position="99"/>
    </location>
</feature>
<comment type="caution">
    <text evidence="2">The sequence shown here is derived from an EMBL/GenBank/DDBJ whole genome shotgun (WGS) entry which is preliminary data.</text>
</comment>
<dbReference type="Proteomes" id="UP000224080">
    <property type="component" value="Unassembled WGS sequence"/>
</dbReference>
<keyword evidence="3" id="KW-1185">Reference proteome</keyword>
<dbReference type="OrthoDB" id="5394455at2759"/>
<name>A0A2B7X984_9EURO</name>
<feature type="compositionally biased region" description="Polar residues" evidence="1">
    <location>
        <begin position="49"/>
        <end position="61"/>
    </location>
</feature>
<accession>A0A2B7X984</accession>